<proteinExistence type="predicted"/>
<dbReference type="PANTHER" id="PTHR44688:SF16">
    <property type="entry name" value="DNA-BINDING TRANSCRIPTIONAL ACTIVATOR DEVR_DOSR"/>
    <property type="match status" value="1"/>
</dbReference>
<keyword evidence="1" id="KW-0805">Transcription regulation</keyword>
<keyword evidence="7" id="KW-1185">Reference proteome</keyword>
<keyword evidence="3" id="KW-0804">Transcription</keyword>
<organism evidence="6 7">
    <name type="scientific">Paractinoplanes toevensis</name>
    <dbReference type="NCBI Taxonomy" id="571911"/>
    <lineage>
        <taxon>Bacteria</taxon>
        <taxon>Bacillati</taxon>
        <taxon>Actinomycetota</taxon>
        <taxon>Actinomycetes</taxon>
        <taxon>Micromonosporales</taxon>
        <taxon>Micromonosporaceae</taxon>
        <taxon>Paractinoplanes</taxon>
    </lineage>
</organism>
<dbReference type="PANTHER" id="PTHR44688">
    <property type="entry name" value="DNA-BINDING TRANSCRIPTIONAL ACTIVATOR DEVR_DOSR"/>
    <property type="match status" value="1"/>
</dbReference>
<dbReference type="SUPFAM" id="SSF46894">
    <property type="entry name" value="C-terminal effector domain of the bipartite response regulators"/>
    <property type="match status" value="1"/>
</dbReference>
<feature type="domain" description="HTH luxR-type" evidence="5">
    <location>
        <begin position="102"/>
        <end position="167"/>
    </location>
</feature>
<dbReference type="InterPro" id="IPR000792">
    <property type="entry name" value="Tscrpt_reg_LuxR_C"/>
</dbReference>
<dbReference type="InterPro" id="IPR036388">
    <property type="entry name" value="WH-like_DNA-bd_sf"/>
</dbReference>
<dbReference type="Pfam" id="PF00196">
    <property type="entry name" value="GerE"/>
    <property type="match status" value="1"/>
</dbReference>
<evidence type="ECO:0000256" key="3">
    <source>
        <dbReference type="ARBA" id="ARBA00023163"/>
    </source>
</evidence>
<dbReference type="AlphaFoldDB" id="A0A919WAC7"/>
<evidence type="ECO:0000256" key="1">
    <source>
        <dbReference type="ARBA" id="ARBA00023015"/>
    </source>
</evidence>
<evidence type="ECO:0000256" key="4">
    <source>
        <dbReference type="SAM" id="MobiDB-lite"/>
    </source>
</evidence>
<feature type="compositionally biased region" description="Low complexity" evidence="4">
    <location>
        <begin position="12"/>
        <end position="21"/>
    </location>
</feature>
<dbReference type="Proteomes" id="UP000677082">
    <property type="component" value="Unassembled WGS sequence"/>
</dbReference>
<evidence type="ECO:0000313" key="7">
    <source>
        <dbReference type="Proteomes" id="UP000677082"/>
    </source>
</evidence>
<protein>
    <recommendedName>
        <fullName evidence="5">HTH luxR-type domain-containing protein</fullName>
    </recommendedName>
</protein>
<reference evidence="6 7" key="1">
    <citation type="submission" date="2021-03" db="EMBL/GenBank/DDBJ databases">
        <title>Whole genome shotgun sequence of Actinoplanes toevensis NBRC 105298.</title>
        <authorList>
            <person name="Komaki H."/>
            <person name="Tamura T."/>
        </authorList>
    </citation>
    <scope>NUCLEOTIDE SEQUENCE [LARGE SCALE GENOMIC DNA]</scope>
    <source>
        <strain evidence="6 7">NBRC 105298</strain>
    </source>
</reference>
<name>A0A919WAC7_9ACTN</name>
<evidence type="ECO:0000256" key="2">
    <source>
        <dbReference type="ARBA" id="ARBA00023125"/>
    </source>
</evidence>
<evidence type="ECO:0000259" key="5">
    <source>
        <dbReference type="PROSITE" id="PS50043"/>
    </source>
</evidence>
<dbReference type="GO" id="GO:0006355">
    <property type="term" value="P:regulation of DNA-templated transcription"/>
    <property type="evidence" value="ECO:0007669"/>
    <property type="project" value="InterPro"/>
</dbReference>
<dbReference type="EMBL" id="BOQN01000120">
    <property type="protein sequence ID" value="GIM96505.1"/>
    <property type="molecule type" value="Genomic_DNA"/>
</dbReference>
<dbReference type="CDD" id="cd06170">
    <property type="entry name" value="LuxR_C_like"/>
    <property type="match status" value="1"/>
</dbReference>
<dbReference type="InterPro" id="IPR016032">
    <property type="entry name" value="Sig_transdc_resp-reg_C-effctor"/>
</dbReference>
<dbReference type="PRINTS" id="PR00038">
    <property type="entry name" value="HTHLUXR"/>
</dbReference>
<dbReference type="PROSITE" id="PS00622">
    <property type="entry name" value="HTH_LUXR_1"/>
    <property type="match status" value="1"/>
</dbReference>
<dbReference type="Gene3D" id="1.10.10.10">
    <property type="entry name" value="Winged helix-like DNA-binding domain superfamily/Winged helix DNA-binding domain"/>
    <property type="match status" value="1"/>
</dbReference>
<gene>
    <name evidence="6" type="ORF">Ato02nite_082980</name>
</gene>
<dbReference type="GO" id="GO:0003677">
    <property type="term" value="F:DNA binding"/>
    <property type="evidence" value="ECO:0007669"/>
    <property type="project" value="UniProtKB-KW"/>
</dbReference>
<dbReference type="PROSITE" id="PS50043">
    <property type="entry name" value="HTH_LUXR_2"/>
    <property type="match status" value="1"/>
</dbReference>
<evidence type="ECO:0000313" key="6">
    <source>
        <dbReference type="EMBL" id="GIM96505.1"/>
    </source>
</evidence>
<feature type="region of interest" description="Disordered" evidence="4">
    <location>
        <begin position="1"/>
        <end position="21"/>
    </location>
</feature>
<sequence length="171" mass="17857">MAARRFAERNPGSHSAAGAAAHATGVHDGDLARIQQAVAEFRLANRPLALAAALEDAASIGGSGYEEALSIVTACGAERVRARIEAVLRARGTVAPEPPAPAAPCLPQLSPAERRVAIEVGRGCTNIEVAEILFISKHTVDAHLRNIFSKLGVRRRAELAAVVARECGPTT</sequence>
<comment type="caution">
    <text evidence="6">The sequence shown here is derived from an EMBL/GenBank/DDBJ whole genome shotgun (WGS) entry which is preliminary data.</text>
</comment>
<accession>A0A919WAC7</accession>
<dbReference type="SMART" id="SM00421">
    <property type="entry name" value="HTH_LUXR"/>
    <property type="match status" value="1"/>
</dbReference>
<keyword evidence="2" id="KW-0238">DNA-binding</keyword>